<feature type="chain" id="PRO_5007599510" description="Chitin-binding type-2 domain-containing protein" evidence="7">
    <location>
        <begin position="18"/>
        <end position="499"/>
    </location>
</feature>
<dbReference type="InterPro" id="IPR051940">
    <property type="entry name" value="Chitin_bind-dev_reg"/>
</dbReference>
<feature type="region of interest" description="Disordered" evidence="6">
    <location>
        <begin position="108"/>
        <end position="160"/>
    </location>
</feature>
<gene>
    <name evidence="9" type="ORF">WN55_02003</name>
</gene>
<evidence type="ECO:0000256" key="5">
    <source>
        <dbReference type="ARBA" id="ARBA00023180"/>
    </source>
</evidence>
<sequence>MWKSVYAFSVLAVLVNAGYHLRPERKQIFNPVARVLFNDTLNASPLPIWKQLKDDGFVCEQTGYYPKRTTCDQFYGCSNFQKVHFLRVIYECNAGLVYSIEKKRCTVPHESDRPECNGQQGNGTDEKIKHTSPTDEGVLGDRPNSDKKVHATSTPEPIGEKHRKQDIMDKIFELTNTTTAAVLDTITSTPPSKIKFENHTPASEIVGSSELNNPDEHRPFRCYQEGFFPVPGNCSKFYKCVPFKNEFLKYEFSCPRGTIWNDRFNVCSTETVAEQTVCGDKPRATTSTTKYQFPESEPQLLSECESESESIFELKFKSECKPEEVELKFELKLVVELETDSKSKSESMSVSELETELESIFEPECESESDSEVELEFEWNSVTELESDSELKSESMSVSELETELESIFEPECESESDSEVELEFEWNSVTELESDSELKSEFTPVFELEPELEWKLESELKSDAMFVFGLEPESESNSDFGFVFETDIDSDSEFDFMY</sequence>
<dbReference type="Proteomes" id="UP000076502">
    <property type="component" value="Unassembled WGS sequence"/>
</dbReference>
<feature type="signal peptide" evidence="7">
    <location>
        <begin position="1"/>
        <end position="17"/>
    </location>
</feature>
<evidence type="ECO:0000256" key="2">
    <source>
        <dbReference type="ARBA" id="ARBA00022729"/>
    </source>
</evidence>
<accession>A0A154PFA6</accession>
<keyword evidence="4" id="KW-1015">Disulfide bond</keyword>
<feature type="domain" description="Chitin-binding type-2" evidence="8">
    <location>
        <begin position="56"/>
        <end position="118"/>
    </location>
</feature>
<evidence type="ECO:0000256" key="4">
    <source>
        <dbReference type="ARBA" id="ARBA00023157"/>
    </source>
</evidence>
<proteinExistence type="predicted"/>
<feature type="compositionally biased region" description="Basic and acidic residues" evidence="6">
    <location>
        <begin position="124"/>
        <end position="133"/>
    </location>
</feature>
<evidence type="ECO:0000259" key="8">
    <source>
        <dbReference type="PROSITE" id="PS50940"/>
    </source>
</evidence>
<organism evidence="9 10">
    <name type="scientific">Dufourea novaeangliae</name>
    <name type="common">Sweat bee</name>
    <dbReference type="NCBI Taxonomy" id="178035"/>
    <lineage>
        <taxon>Eukaryota</taxon>
        <taxon>Metazoa</taxon>
        <taxon>Ecdysozoa</taxon>
        <taxon>Arthropoda</taxon>
        <taxon>Hexapoda</taxon>
        <taxon>Insecta</taxon>
        <taxon>Pterygota</taxon>
        <taxon>Neoptera</taxon>
        <taxon>Endopterygota</taxon>
        <taxon>Hymenoptera</taxon>
        <taxon>Apocrita</taxon>
        <taxon>Aculeata</taxon>
        <taxon>Apoidea</taxon>
        <taxon>Anthophila</taxon>
        <taxon>Halictidae</taxon>
        <taxon>Rophitinae</taxon>
        <taxon>Dufourea</taxon>
    </lineage>
</organism>
<dbReference type="GO" id="GO:0005576">
    <property type="term" value="C:extracellular region"/>
    <property type="evidence" value="ECO:0007669"/>
    <property type="project" value="InterPro"/>
</dbReference>
<dbReference type="GO" id="GO:0008061">
    <property type="term" value="F:chitin binding"/>
    <property type="evidence" value="ECO:0007669"/>
    <property type="project" value="UniProtKB-KW"/>
</dbReference>
<dbReference type="PROSITE" id="PS50940">
    <property type="entry name" value="CHIT_BIND_II"/>
    <property type="match status" value="2"/>
</dbReference>
<dbReference type="PANTHER" id="PTHR23301:SF0">
    <property type="entry name" value="CHITIN-BINDING TYPE-2 DOMAIN-CONTAINING PROTEIN-RELATED"/>
    <property type="match status" value="1"/>
</dbReference>
<dbReference type="PANTHER" id="PTHR23301">
    <property type="entry name" value="CHITIN BINDING PERITROPHIN-A"/>
    <property type="match status" value="1"/>
</dbReference>
<dbReference type="SUPFAM" id="SSF57625">
    <property type="entry name" value="Invertebrate chitin-binding proteins"/>
    <property type="match status" value="2"/>
</dbReference>
<protein>
    <recommendedName>
        <fullName evidence="8">Chitin-binding type-2 domain-containing protein</fullName>
    </recommendedName>
</protein>
<dbReference type="AlphaFoldDB" id="A0A154PFA6"/>
<dbReference type="SMART" id="SM00494">
    <property type="entry name" value="ChtBD2"/>
    <property type="match status" value="2"/>
</dbReference>
<evidence type="ECO:0000256" key="7">
    <source>
        <dbReference type="SAM" id="SignalP"/>
    </source>
</evidence>
<evidence type="ECO:0000313" key="9">
    <source>
        <dbReference type="EMBL" id="KZC10566.1"/>
    </source>
</evidence>
<dbReference type="EMBL" id="KQ434892">
    <property type="protein sequence ID" value="KZC10566.1"/>
    <property type="molecule type" value="Genomic_DNA"/>
</dbReference>
<evidence type="ECO:0000256" key="6">
    <source>
        <dbReference type="SAM" id="MobiDB-lite"/>
    </source>
</evidence>
<dbReference type="Pfam" id="PF01607">
    <property type="entry name" value="CBM_14"/>
    <property type="match status" value="2"/>
</dbReference>
<dbReference type="STRING" id="178035.A0A154PFA6"/>
<evidence type="ECO:0000313" key="10">
    <source>
        <dbReference type="Proteomes" id="UP000076502"/>
    </source>
</evidence>
<keyword evidence="2 7" id="KW-0732">Signal</keyword>
<keyword evidence="10" id="KW-1185">Reference proteome</keyword>
<dbReference type="InterPro" id="IPR002557">
    <property type="entry name" value="Chitin-bd_dom"/>
</dbReference>
<name>A0A154PFA6_DUFNO</name>
<reference evidence="9 10" key="1">
    <citation type="submission" date="2015-07" db="EMBL/GenBank/DDBJ databases">
        <title>The genome of Dufourea novaeangliae.</title>
        <authorList>
            <person name="Pan H."/>
            <person name="Kapheim K."/>
        </authorList>
    </citation>
    <scope>NUCLEOTIDE SEQUENCE [LARGE SCALE GENOMIC DNA]</scope>
    <source>
        <strain evidence="9">0120121106</strain>
        <tissue evidence="9">Whole body</tissue>
    </source>
</reference>
<keyword evidence="5" id="KW-0325">Glycoprotein</keyword>
<dbReference type="InterPro" id="IPR036508">
    <property type="entry name" value="Chitin-bd_dom_sf"/>
</dbReference>
<evidence type="ECO:0000256" key="3">
    <source>
        <dbReference type="ARBA" id="ARBA00022737"/>
    </source>
</evidence>
<dbReference type="Gene3D" id="2.170.140.10">
    <property type="entry name" value="Chitin binding domain"/>
    <property type="match status" value="2"/>
</dbReference>
<evidence type="ECO:0000256" key="1">
    <source>
        <dbReference type="ARBA" id="ARBA00022669"/>
    </source>
</evidence>
<feature type="domain" description="Chitin-binding type-2" evidence="8">
    <location>
        <begin position="219"/>
        <end position="280"/>
    </location>
</feature>
<keyword evidence="1" id="KW-0147">Chitin-binding</keyword>
<keyword evidence="3" id="KW-0677">Repeat</keyword>